<dbReference type="PATRIC" id="fig|1126211.3.peg.515"/>
<protein>
    <submittedName>
        <fullName evidence="2">Uncharacterized protein</fullName>
    </submittedName>
</protein>
<dbReference type="AlphaFoldDB" id="I2C1S8"/>
<sequence length="44" mass="5142">MGNQKSNRNEARKRENDKTLIDAGYDSHNQAAKKGHDEWRNEQT</sequence>
<reference evidence="2 3" key="1">
    <citation type="journal article" date="2012" name="J. Biotechnol.">
        <title>Genome sequence of the plant growth promoting strain Bacillus amyloliquefaciens subsp. plantarum B9601-Y2 and expression of mersacidin and other secondary metabolites.</title>
        <authorList>
            <person name="He P."/>
            <person name="Hao K."/>
            <person name="Blom J."/>
            <person name="Ruckert C."/>
            <person name="Vater J."/>
            <person name="Mao Z."/>
            <person name="Wu Y."/>
            <person name="Hou M."/>
            <person name="He P."/>
            <person name="He Y."/>
            <person name="Borriss R."/>
        </authorList>
    </citation>
    <scope>NUCLEOTIDE SEQUENCE [LARGE SCALE GENOMIC DNA]</scope>
    <source>
        <strain evidence="2">Y2</strain>
    </source>
</reference>
<dbReference type="EMBL" id="CP003332">
    <property type="protein sequence ID" value="AFJ60602.1"/>
    <property type="molecule type" value="Genomic_DNA"/>
</dbReference>
<evidence type="ECO:0000313" key="2">
    <source>
        <dbReference type="EMBL" id="AFJ60602.1"/>
    </source>
</evidence>
<evidence type="ECO:0000313" key="3">
    <source>
        <dbReference type="Proteomes" id="UP000002878"/>
    </source>
</evidence>
<feature type="compositionally biased region" description="Basic and acidic residues" evidence="1">
    <location>
        <begin position="7"/>
        <end position="20"/>
    </location>
</feature>
<accession>I2C1S8</accession>
<feature type="compositionally biased region" description="Basic and acidic residues" evidence="1">
    <location>
        <begin position="34"/>
        <end position="44"/>
    </location>
</feature>
<organism evidence="2 3">
    <name type="scientific">Bacillus amyloliquefaciens (strain Y2)</name>
    <name type="common">Bacillus amyloliquefaciens subsp. plantarum (strain B9601-Y2)</name>
    <dbReference type="NCBI Taxonomy" id="1155777"/>
    <lineage>
        <taxon>Bacteria</taxon>
        <taxon>Bacillati</taxon>
        <taxon>Bacillota</taxon>
        <taxon>Bacilli</taxon>
        <taxon>Bacillales</taxon>
        <taxon>Bacillaceae</taxon>
        <taxon>Bacillus</taxon>
        <taxon>Bacillus amyloliquefaciens group</taxon>
    </lineage>
</organism>
<dbReference type="KEGG" id="bqy:MUS_0529"/>
<proteinExistence type="predicted"/>
<dbReference type="HOGENOM" id="CLU_3211924_0_0_9"/>
<gene>
    <name evidence="2" type="ORF">MUS_0529</name>
</gene>
<feature type="region of interest" description="Disordered" evidence="1">
    <location>
        <begin position="1"/>
        <end position="44"/>
    </location>
</feature>
<evidence type="ECO:0000256" key="1">
    <source>
        <dbReference type="SAM" id="MobiDB-lite"/>
    </source>
</evidence>
<name>I2C1S8_BACAY</name>
<dbReference type="Proteomes" id="UP000002878">
    <property type="component" value="Chromosome"/>
</dbReference>